<dbReference type="EMBL" id="KZ819634">
    <property type="protein sequence ID" value="PWN92804.1"/>
    <property type="molecule type" value="Genomic_DNA"/>
</dbReference>
<dbReference type="STRING" id="215250.A0A316YVL1"/>
<dbReference type="PANTHER" id="PTHR34706">
    <property type="entry name" value="SLR1338 PROTEIN"/>
    <property type="match status" value="1"/>
</dbReference>
<organism evidence="3 4">
    <name type="scientific">Acaromyces ingoldii</name>
    <dbReference type="NCBI Taxonomy" id="215250"/>
    <lineage>
        <taxon>Eukaryota</taxon>
        <taxon>Fungi</taxon>
        <taxon>Dikarya</taxon>
        <taxon>Basidiomycota</taxon>
        <taxon>Ustilaginomycotina</taxon>
        <taxon>Exobasidiomycetes</taxon>
        <taxon>Exobasidiales</taxon>
        <taxon>Cryptobasidiaceae</taxon>
        <taxon>Acaromyces</taxon>
    </lineage>
</organism>
<dbReference type="PANTHER" id="PTHR34706:SF1">
    <property type="entry name" value="VWFA DOMAIN-CONTAINING PROTEIN"/>
    <property type="match status" value="1"/>
</dbReference>
<dbReference type="PROSITE" id="PS50234">
    <property type="entry name" value="VWFA"/>
    <property type="match status" value="1"/>
</dbReference>
<proteinExistence type="predicted"/>
<dbReference type="AlphaFoldDB" id="A0A316YVL1"/>
<gene>
    <name evidence="3" type="ORF">FA10DRAFT_263558</name>
</gene>
<sequence>MSSRRQPNSRNPAANADPTAGLPPPPPYQPVADPNTRAPSHAQQYAPPPGPPPGHQQPQPASNNPFADPRTSYMPQSGTAPLPRPPQNILHADPASYISSAAGAASSPPSSNASGVRRQDSVSAHARRLSQEMATSASSSLAAGSARQPSIKENQLEFLRDFDTIFIVDDSSSMNVNERPDGSMGQSRWEEARDALAGMVELAAKYDDDGLDIHFLNSEKSLLDCTSPVAVKQLFDSIQPEGMTPMGTKIEMLLLEYMDEIERYKATKSGKEPKKRNYVCITDGAATDDPESVIVACARRLDEGRFPLAQIGIQFVQVGNDAEAKEALEELDDALVSQHHIRDIVDTVPYQGMALDPSLLIKALLGGINRRLDRKKAP</sequence>
<feature type="region of interest" description="Disordered" evidence="1">
    <location>
        <begin position="1"/>
        <end position="148"/>
    </location>
</feature>
<feature type="compositionally biased region" description="Polar residues" evidence="1">
    <location>
        <begin position="1"/>
        <end position="12"/>
    </location>
</feature>
<evidence type="ECO:0000259" key="2">
    <source>
        <dbReference type="PROSITE" id="PS50234"/>
    </source>
</evidence>
<evidence type="ECO:0000256" key="1">
    <source>
        <dbReference type="SAM" id="MobiDB-lite"/>
    </source>
</evidence>
<feature type="compositionally biased region" description="Pro residues" evidence="1">
    <location>
        <begin position="46"/>
        <end position="55"/>
    </location>
</feature>
<dbReference type="InterPro" id="IPR002035">
    <property type="entry name" value="VWF_A"/>
</dbReference>
<name>A0A316YVL1_9BASI</name>
<feature type="domain" description="VWFA" evidence="2">
    <location>
        <begin position="163"/>
        <end position="364"/>
    </location>
</feature>
<dbReference type="SUPFAM" id="SSF53300">
    <property type="entry name" value="vWA-like"/>
    <property type="match status" value="1"/>
</dbReference>
<reference evidence="3 4" key="1">
    <citation type="journal article" date="2018" name="Mol. Biol. Evol.">
        <title>Broad Genomic Sampling Reveals a Smut Pathogenic Ancestry of the Fungal Clade Ustilaginomycotina.</title>
        <authorList>
            <person name="Kijpornyongpan T."/>
            <person name="Mondo S.J."/>
            <person name="Barry K."/>
            <person name="Sandor L."/>
            <person name="Lee J."/>
            <person name="Lipzen A."/>
            <person name="Pangilinan J."/>
            <person name="LaButti K."/>
            <person name="Hainaut M."/>
            <person name="Henrissat B."/>
            <person name="Grigoriev I.V."/>
            <person name="Spatafora J.W."/>
            <person name="Aime M.C."/>
        </authorList>
    </citation>
    <scope>NUCLEOTIDE SEQUENCE [LARGE SCALE GENOMIC DNA]</scope>
    <source>
        <strain evidence="3 4">MCA 4198</strain>
    </source>
</reference>
<dbReference type="RefSeq" id="XP_025380002.1">
    <property type="nucleotide sequence ID" value="XM_025520266.1"/>
</dbReference>
<dbReference type="OrthoDB" id="2142040at2759"/>
<evidence type="ECO:0000313" key="3">
    <source>
        <dbReference type="EMBL" id="PWN92804.1"/>
    </source>
</evidence>
<dbReference type="Gene3D" id="3.40.50.410">
    <property type="entry name" value="von Willebrand factor, type A domain"/>
    <property type="match status" value="1"/>
</dbReference>
<keyword evidence="4" id="KW-1185">Reference proteome</keyword>
<protein>
    <recommendedName>
        <fullName evidence="2">VWFA domain-containing protein</fullName>
    </recommendedName>
</protein>
<feature type="compositionally biased region" description="Low complexity" evidence="1">
    <location>
        <begin position="134"/>
        <end position="146"/>
    </location>
</feature>
<dbReference type="InterPro" id="IPR036465">
    <property type="entry name" value="vWFA_dom_sf"/>
</dbReference>
<feature type="compositionally biased region" description="Low complexity" evidence="1">
    <location>
        <begin position="94"/>
        <end position="114"/>
    </location>
</feature>
<dbReference type="Proteomes" id="UP000245768">
    <property type="component" value="Unassembled WGS sequence"/>
</dbReference>
<accession>A0A316YVL1</accession>
<evidence type="ECO:0000313" key="4">
    <source>
        <dbReference type="Proteomes" id="UP000245768"/>
    </source>
</evidence>
<dbReference type="InParanoid" id="A0A316YVL1"/>
<dbReference type="GeneID" id="37042182"/>